<dbReference type="KEGG" id="ptq:P700755_000376"/>
<protein>
    <submittedName>
        <fullName evidence="1">Uncharacterized protein</fullName>
    </submittedName>
</protein>
<accession>K4IBW5</accession>
<proteinExistence type="predicted"/>
<keyword evidence="2" id="KW-1185">Reference proteome</keyword>
<dbReference type="Proteomes" id="UP000008514">
    <property type="component" value="Chromosome"/>
</dbReference>
<reference evidence="1" key="2">
    <citation type="submission" date="2012-09" db="EMBL/GenBank/DDBJ databases">
        <title>The complete sequence of Psychroflexus torquis an extreme psychrophile from sea-ice that is stimulated by light.</title>
        <authorList>
            <person name="Feng S."/>
            <person name="Powell S.M."/>
            <person name="Bowman J.P."/>
        </authorList>
    </citation>
    <scope>NUCLEOTIDE SEQUENCE [LARGE SCALE GENOMIC DNA]</scope>
    <source>
        <strain evidence="1">ATCC 700755</strain>
    </source>
</reference>
<dbReference type="HOGENOM" id="CLU_3065342_0_0_10"/>
<evidence type="ECO:0000313" key="1">
    <source>
        <dbReference type="EMBL" id="AFU67403.1"/>
    </source>
</evidence>
<dbReference type="AlphaFoldDB" id="K4IBW5"/>
<reference evidence="1" key="1">
    <citation type="submission" date="2006-03" db="EMBL/GenBank/DDBJ databases">
        <authorList>
            <person name="Bowman J."/>
            <person name="Ferriera S."/>
            <person name="Johnson J."/>
            <person name="Kravitz S."/>
            <person name="Halpern A."/>
            <person name="Remington K."/>
            <person name="Beeson K."/>
            <person name="Tran B."/>
            <person name="Rogers Y.-H."/>
            <person name="Friedman R."/>
            <person name="Venter J.C."/>
        </authorList>
    </citation>
    <scope>NUCLEOTIDE SEQUENCE [LARGE SCALE GENOMIC DNA]</scope>
    <source>
        <strain evidence="1">ATCC 700755</strain>
    </source>
</reference>
<dbReference type="EMBL" id="CP003879">
    <property type="protein sequence ID" value="AFU67403.1"/>
    <property type="molecule type" value="Genomic_DNA"/>
</dbReference>
<organism evidence="1 2">
    <name type="scientific">Psychroflexus torquis (strain ATCC 700755 / CIP 106069 / ACAM 623)</name>
    <dbReference type="NCBI Taxonomy" id="313595"/>
    <lineage>
        <taxon>Bacteria</taxon>
        <taxon>Pseudomonadati</taxon>
        <taxon>Bacteroidota</taxon>
        <taxon>Flavobacteriia</taxon>
        <taxon>Flavobacteriales</taxon>
        <taxon>Flavobacteriaceae</taxon>
        <taxon>Psychroflexus</taxon>
    </lineage>
</organism>
<evidence type="ECO:0000313" key="2">
    <source>
        <dbReference type="Proteomes" id="UP000008514"/>
    </source>
</evidence>
<name>K4IBW5_PSYTT</name>
<gene>
    <name evidence="1" type="ordered locus">P700755_000376</name>
</gene>
<sequence>MIKLGIVSTIVIFGISNVINTLNIDFRFKTDINISNLSGGATGTSILGCFLLW</sequence>